<organism evidence="4 5">
    <name type="scientific">Debaryomyces hansenii (strain ATCC 36239 / CBS 767 / BCRC 21394 / JCM 1990 / NBRC 0083 / IGC 2968)</name>
    <name type="common">Yeast</name>
    <name type="synonym">Torulaspora hansenii</name>
    <dbReference type="NCBI Taxonomy" id="284592"/>
    <lineage>
        <taxon>Eukaryota</taxon>
        <taxon>Fungi</taxon>
        <taxon>Dikarya</taxon>
        <taxon>Ascomycota</taxon>
        <taxon>Saccharomycotina</taxon>
        <taxon>Pichiomycetes</taxon>
        <taxon>Debaryomycetaceae</taxon>
        <taxon>Debaryomyces</taxon>
    </lineage>
</organism>
<dbReference type="GO" id="GO:0006511">
    <property type="term" value="P:ubiquitin-dependent protein catabolic process"/>
    <property type="evidence" value="ECO:0007669"/>
    <property type="project" value="TreeGrafter"/>
</dbReference>
<dbReference type="Pfam" id="PF02845">
    <property type="entry name" value="CUE"/>
    <property type="match status" value="1"/>
</dbReference>
<dbReference type="FunCoup" id="Q6BQ94">
    <property type="interactions" value="82"/>
</dbReference>
<reference evidence="4 5" key="1">
    <citation type="journal article" date="2004" name="Nature">
        <title>Genome evolution in yeasts.</title>
        <authorList>
            <consortium name="Genolevures"/>
            <person name="Dujon B."/>
            <person name="Sherman D."/>
            <person name="Fischer G."/>
            <person name="Durrens P."/>
            <person name="Casaregola S."/>
            <person name="Lafontaine I."/>
            <person name="de Montigny J."/>
            <person name="Marck C."/>
            <person name="Neuveglise C."/>
            <person name="Talla E."/>
            <person name="Goffard N."/>
            <person name="Frangeul L."/>
            <person name="Aigle M."/>
            <person name="Anthouard V."/>
            <person name="Babour A."/>
            <person name="Barbe V."/>
            <person name="Barnay S."/>
            <person name="Blanchin S."/>
            <person name="Beckerich J.M."/>
            <person name="Beyne E."/>
            <person name="Bleykasten C."/>
            <person name="Boisrame A."/>
            <person name="Boyer J."/>
            <person name="Cattolico L."/>
            <person name="Confanioleri F."/>
            <person name="de Daruvar A."/>
            <person name="Despons L."/>
            <person name="Fabre E."/>
            <person name="Fairhead C."/>
            <person name="Ferry-Dumazet H."/>
            <person name="Groppi A."/>
            <person name="Hantraye F."/>
            <person name="Hennequin C."/>
            <person name="Jauniaux N."/>
            <person name="Joyet P."/>
            <person name="Kachouri R."/>
            <person name="Kerrest A."/>
            <person name="Koszul R."/>
            <person name="Lemaire M."/>
            <person name="Lesur I."/>
            <person name="Ma L."/>
            <person name="Muller H."/>
            <person name="Nicaud J.M."/>
            <person name="Nikolski M."/>
            <person name="Oztas S."/>
            <person name="Ozier-Kalogeropoulos O."/>
            <person name="Pellenz S."/>
            <person name="Potier S."/>
            <person name="Richard G.F."/>
            <person name="Straub M.L."/>
            <person name="Suleau A."/>
            <person name="Swennene D."/>
            <person name="Tekaia F."/>
            <person name="Wesolowski-Louvel M."/>
            <person name="Westhof E."/>
            <person name="Wirth B."/>
            <person name="Zeniou-Meyer M."/>
            <person name="Zivanovic I."/>
            <person name="Bolotin-Fukuhara M."/>
            <person name="Thierry A."/>
            <person name="Bouchier C."/>
            <person name="Caudron B."/>
            <person name="Scarpelli C."/>
            <person name="Gaillardin C."/>
            <person name="Weissenbach J."/>
            <person name="Wincker P."/>
            <person name="Souciet J.L."/>
        </authorList>
    </citation>
    <scope>NUCLEOTIDE SEQUENCE [LARGE SCALE GENOMIC DNA]</scope>
    <source>
        <strain evidence="5">ATCC 36239 / CBS 767 / BCRC 21394 / JCM 1990 / NBRC 0083 / IGC 2968</strain>
    </source>
</reference>
<dbReference type="InParanoid" id="Q6BQ94"/>
<dbReference type="PANTHER" id="PTHR16461:SF5">
    <property type="entry name" value="TOLL-INTERACTING PROTEIN"/>
    <property type="match status" value="1"/>
</dbReference>
<feature type="region of interest" description="Disordered" evidence="2">
    <location>
        <begin position="204"/>
        <end position="279"/>
    </location>
</feature>
<protein>
    <submittedName>
        <fullName evidence="4">DEHA2E07260p</fullName>
    </submittedName>
</protein>
<dbReference type="VEuPathDB" id="FungiDB:DEHA2E07260g"/>
<dbReference type="InterPro" id="IPR009060">
    <property type="entry name" value="UBA-like_sf"/>
</dbReference>
<dbReference type="RefSeq" id="XP_459626.1">
    <property type="nucleotide sequence ID" value="XM_459626.1"/>
</dbReference>
<dbReference type="OMA" id="RRSADHN"/>
<dbReference type="EMBL" id="CR382137">
    <property type="protein sequence ID" value="CAG87856.1"/>
    <property type="molecule type" value="Genomic_DNA"/>
</dbReference>
<dbReference type="PANTHER" id="PTHR16461">
    <property type="entry name" value="TOLL-INTERACTING PROTEIN"/>
    <property type="match status" value="1"/>
</dbReference>
<dbReference type="SMART" id="SM00546">
    <property type="entry name" value="CUE"/>
    <property type="match status" value="1"/>
</dbReference>
<dbReference type="SUPFAM" id="SSF46934">
    <property type="entry name" value="UBA-like"/>
    <property type="match status" value="1"/>
</dbReference>
<accession>Q6BQ94</accession>
<dbReference type="HOGENOM" id="CLU_037447_0_0_1"/>
<feature type="compositionally biased region" description="Basic and acidic residues" evidence="2">
    <location>
        <begin position="230"/>
        <end position="245"/>
    </location>
</feature>
<evidence type="ECO:0000259" key="3">
    <source>
        <dbReference type="PROSITE" id="PS51140"/>
    </source>
</evidence>
<gene>
    <name evidence="4" type="ordered locus">DEHA2E07260g</name>
</gene>
<dbReference type="GO" id="GO:0031624">
    <property type="term" value="F:ubiquitin conjugating enzyme binding"/>
    <property type="evidence" value="ECO:0007669"/>
    <property type="project" value="TreeGrafter"/>
</dbReference>
<feature type="compositionally biased region" description="Polar residues" evidence="2">
    <location>
        <begin position="7"/>
        <end position="17"/>
    </location>
</feature>
<dbReference type="eggNOG" id="KOG0504">
    <property type="taxonomic scope" value="Eukaryota"/>
</dbReference>
<dbReference type="InterPro" id="IPR003892">
    <property type="entry name" value="CUE"/>
</dbReference>
<name>Q6BQ94_DEBHA</name>
<feature type="region of interest" description="Disordered" evidence="2">
    <location>
        <begin position="307"/>
        <end position="436"/>
    </location>
</feature>
<keyword evidence="5" id="KW-1185">Reference proteome</keyword>
<dbReference type="AlphaFoldDB" id="Q6BQ94"/>
<dbReference type="GO" id="GO:0005737">
    <property type="term" value="C:cytoplasm"/>
    <property type="evidence" value="ECO:0007669"/>
    <property type="project" value="TreeGrafter"/>
</dbReference>
<evidence type="ECO:0000256" key="1">
    <source>
        <dbReference type="ARBA" id="ARBA00022786"/>
    </source>
</evidence>
<feature type="compositionally biased region" description="Basic and acidic residues" evidence="2">
    <location>
        <begin position="131"/>
        <end position="141"/>
    </location>
</feature>
<feature type="compositionally biased region" description="Polar residues" evidence="2">
    <location>
        <begin position="387"/>
        <end position="406"/>
    </location>
</feature>
<evidence type="ECO:0000256" key="2">
    <source>
        <dbReference type="SAM" id="MobiDB-lite"/>
    </source>
</evidence>
<dbReference type="KEGG" id="dha:DEHA2E07260g"/>
<dbReference type="InterPro" id="IPR041807">
    <property type="entry name" value="Cue5/Don1_CUE"/>
</dbReference>
<feature type="compositionally biased region" description="Basic and acidic residues" evidence="2">
    <location>
        <begin position="340"/>
        <end position="361"/>
    </location>
</feature>
<sequence>MTKKNNKSTGDTLNVVSSEPIDSIEETGKNSKDSEEIETGAKAEADEKESDETNANVTKSSDIEEKSKDVTDVTDNKEQNTTVADKKSEANATDKEDSVASAVDKKEVGVEKKEYAADQKVDASANTDAEQGGKTDSKGTEAEEEAPAPPPRPVSPLTQIKQDLKDAFPNVEEKLVTAVLIASQGNPDPAFNALLYISDPSVEAEIPEPAPPVPSKQVNRPKNTLTDDELLARKLQKEFELEDKRRRAQHHDRERRRRRHQSQPEDLEDDSVDEFGQIKESFSQGFEEARTTLNGWVSGIAKKFQEPTDDAIQSKEPQSQNPKLFGALGGSSFTKQNKKNTFDEDPRIISNDLHSEINLKDNDEDEQDAPTLPKRQRDQVNKEKSAQSDSYMDSNKKWQSLNSDVPVNSDAFLVTDSEDEDTGVTTYDTKKTKQSS</sequence>
<feature type="compositionally biased region" description="Basic and acidic residues" evidence="2">
    <location>
        <begin position="375"/>
        <end position="386"/>
    </location>
</feature>
<dbReference type="GO" id="GO:0043130">
    <property type="term" value="F:ubiquitin binding"/>
    <property type="evidence" value="ECO:0007669"/>
    <property type="project" value="InterPro"/>
</dbReference>
<proteinExistence type="predicted"/>
<feature type="region of interest" description="Disordered" evidence="2">
    <location>
        <begin position="1"/>
        <end position="165"/>
    </location>
</feature>
<keyword evidence="1" id="KW-0833">Ubl conjugation pathway</keyword>
<feature type="domain" description="CUE" evidence="3">
    <location>
        <begin position="156"/>
        <end position="199"/>
    </location>
</feature>
<dbReference type="STRING" id="284592.Q6BQ94"/>
<dbReference type="Proteomes" id="UP000000599">
    <property type="component" value="Chromosome E"/>
</dbReference>
<dbReference type="GeneID" id="2902749"/>
<dbReference type="CDD" id="cd14372">
    <property type="entry name" value="CUE_Cue5p_like"/>
    <property type="match status" value="1"/>
</dbReference>
<evidence type="ECO:0000313" key="5">
    <source>
        <dbReference type="Proteomes" id="UP000000599"/>
    </source>
</evidence>
<feature type="compositionally biased region" description="Basic residues" evidence="2">
    <location>
        <begin position="246"/>
        <end position="261"/>
    </location>
</feature>
<dbReference type="Gene3D" id="1.10.8.10">
    <property type="entry name" value="DNA helicase RuvA subunit, C-terminal domain"/>
    <property type="match status" value="1"/>
</dbReference>
<dbReference type="OrthoDB" id="9942608at2759"/>
<feature type="compositionally biased region" description="Basic and acidic residues" evidence="2">
    <location>
        <begin position="61"/>
        <end position="121"/>
    </location>
</feature>
<evidence type="ECO:0000313" key="4">
    <source>
        <dbReference type="EMBL" id="CAG87856.1"/>
    </source>
</evidence>
<dbReference type="PROSITE" id="PS51140">
    <property type="entry name" value="CUE"/>
    <property type="match status" value="1"/>
</dbReference>
<feature type="compositionally biased region" description="Basic and acidic residues" evidence="2">
    <location>
        <begin position="26"/>
        <end position="45"/>
    </location>
</feature>
<dbReference type="FunFam" id="1.10.8.10:FF:000064">
    <property type="entry name" value="Similar to CUE domain-containing protein"/>
    <property type="match status" value="1"/>
</dbReference>